<gene>
    <name evidence="1" type="ORF">E3N88_04621</name>
</gene>
<dbReference type="EMBL" id="SZYD01000002">
    <property type="protein sequence ID" value="KAD7117353.1"/>
    <property type="molecule type" value="Genomic_DNA"/>
</dbReference>
<organism evidence="1 2">
    <name type="scientific">Mikania micrantha</name>
    <name type="common">bitter vine</name>
    <dbReference type="NCBI Taxonomy" id="192012"/>
    <lineage>
        <taxon>Eukaryota</taxon>
        <taxon>Viridiplantae</taxon>
        <taxon>Streptophyta</taxon>
        <taxon>Embryophyta</taxon>
        <taxon>Tracheophyta</taxon>
        <taxon>Spermatophyta</taxon>
        <taxon>Magnoliopsida</taxon>
        <taxon>eudicotyledons</taxon>
        <taxon>Gunneridae</taxon>
        <taxon>Pentapetalae</taxon>
        <taxon>asterids</taxon>
        <taxon>campanulids</taxon>
        <taxon>Asterales</taxon>
        <taxon>Asteraceae</taxon>
        <taxon>Asteroideae</taxon>
        <taxon>Heliantheae alliance</taxon>
        <taxon>Eupatorieae</taxon>
        <taxon>Mikania</taxon>
    </lineage>
</organism>
<name>A0A5N6PVX1_9ASTR</name>
<sequence>MNLDVAQLSTHKRVGFNFQGIVHSLQQCQTSKDPPSNVVVQRLLEEKKGLETSQIDSVVASPVKPEGMNNLRRFGAVGLGFDENQWGFVRQQLLQEVDTHSEAYLYVFNSMDPTLYDAVRHSINWFDIRPAPEEHRLLMPYTGLVVAQRFGVMVHLLSQERCVTFFPLWLAPLTIPQHNVVCLLHMPMHFVNLRLQDDYPIPTLSAVWKRYRNDVAGEWETIYQERIHRYQSIIEANKEVYYYNETL</sequence>
<proteinExistence type="predicted"/>
<evidence type="ECO:0000313" key="1">
    <source>
        <dbReference type="EMBL" id="KAD7117353.1"/>
    </source>
</evidence>
<dbReference type="Proteomes" id="UP000326396">
    <property type="component" value="Linkage Group LG10"/>
</dbReference>
<dbReference type="OrthoDB" id="1694816at2759"/>
<dbReference type="AlphaFoldDB" id="A0A5N6PVX1"/>
<reference evidence="1 2" key="1">
    <citation type="submission" date="2019-05" db="EMBL/GenBank/DDBJ databases">
        <title>Mikania micrantha, genome provides insights into the molecular mechanism of rapid growth.</title>
        <authorList>
            <person name="Liu B."/>
        </authorList>
    </citation>
    <scope>NUCLEOTIDE SEQUENCE [LARGE SCALE GENOMIC DNA]</scope>
    <source>
        <strain evidence="1">NLD-2019</strain>
        <tissue evidence="1">Leaf</tissue>
    </source>
</reference>
<protein>
    <submittedName>
        <fullName evidence="1">Uncharacterized protein</fullName>
    </submittedName>
</protein>
<accession>A0A5N6PVX1</accession>
<evidence type="ECO:0000313" key="2">
    <source>
        <dbReference type="Proteomes" id="UP000326396"/>
    </source>
</evidence>
<comment type="caution">
    <text evidence="1">The sequence shown here is derived from an EMBL/GenBank/DDBJ whole genome shotgun (WGS) entry which is preliminary data.</text>
</comment>
<keyword evidence="2" id="KW-1185">Reference proteome</keyword>